<keyword evidence="14" id="KW-0133">Cell shape</keyword>
<dbReference type="GO" id="GO:0071555">
    <property type="term" value="P:cell wall organization"/>
    <property type="evidence" value="ECO:0007669"/>
    <property type="project" value="UniProtKB-KW"/>
</dbReference>
<dbReference type="Pfam" id="PF02673">
    <property type="entry name" value="BacA"/>
    <property type="match status" value="1"/>
</dbReference>
<comment type="similarity">
    <text evidence="2 14">Belongs to the UppP family.</text>
</comment>
<feature type="transmembrane region" description="Helical" evidence="14">
    <location>
        <begin position="243"/>
        <end position="262"/>
    </location>
</feature>
<comment type="miscellaneous">
    <text evidence="14">Bacitracin is thought to be involved in the inhibition of peptidoglycan synthesis by sequestering undecaprenyl diphosphate, thereby reducing the pool of lipid carrier available.</text>
</comment>
<name>A0A5A8F0E0_9BACT</name>
<comment type="subcellular location">
    <subcellularLocation>
        <location evidence="1 14">Cell membrane</location>
        <topology evidence="1 14">Multi-pass membrane protein</topology>
    </subcellularLocation>
</comment>
<dbReference type="RefSeq" id="WP_149267266.1">
    <property type="nucleotide sequence ID" value="NZ_VFJB01000009.1"/>
</dbReference>
<evidence type="ECO:0000313" key="15">
    <source>
        <dbReference type="EMBL" id="KAA0257123.1"/>
    </source>
</evidence>
<comment type="caution">
    <text evidence="15">The sequence shown here is derived from an EMBL/GenBank/DDBJ whole genome shotgun (WGS) entry which is preliminary data.</text>
</comment>
<evidence type="ECO:0000256" key="2">
    <source>
        <dbReference type="ARBA" id="ARBA00010621"/>
    </source>
</evidence>
<feature type="transmembrane region" description="Helical" evidence="14">
    <location>
        <begin position="42"/>
        <end position="60"/>
    </location>
</feature>
<dbReference type="GO" id="GO:0046677">
    <property type="term" value="P:response to antibiotic"/>
    <property type="evidence" value="ECO:0007669"/>
    <property type="project" value="UniProtKB-UniRule"/>
</dbReference>
<dbReference type="PANTHER" id="PTHR30622:SF2">
    <property type="entry name" value="UNDECAPRENYL-DIPHOSPHATASE"/>
    <property type="match status" value="1"/>
</dbReference>
<keyword evidence="14" id="KW-0961">Cell wall biogenesis/degradation</keyword>
<keyword evidence="14" id="KW-0573">Peptidoglycan synthesis</keyword>
<proteinExistence type="inferred from homology"/>
<evidence type="ECO:0000256" key="9">
    <source>
        <dbReference type="ARBA" id="ARBA00023136"/>
    </source>
</evidence>
<evidence type="ECO:0000256" key="12">
    <source>
        <dbReference type="ARBA" id="ARBA00032932"/>
    </source>
</evidence>
<evidence type="ECO:0000256" key="8">
    <source>
        <dbReference type="ARBA" id="ARBA00022989"/>
    </source>
</evidence>
<keyword evidence="6 14" id="KW-0812">Transmembrane</keyword>
<comment type="catalytic activity">
    <reaction evidence="13 14">
        <text>di-trans,octa-cis-undecaprenyl diphosphate + H2O = di-trans,octa-cis-undecaprenyl phosphate + phosphate + H(+)</text>
        <dbReference type="Rhea" id="RHEA:28094"/>
        <dbReference type="ChEBI" id="CHEBI:15377"/>
        <dbReference type="ChEBI" id="CHEBI:15378"/>
        <dbReference type="ChEBI" id="CHEBI:43474"/>
        <dbReference type="ChEBI" id="CHEBI:58405"/>
        <dbReference type="ChEBI" id="CHEBI:60392"/>
        <dbReference type="EC" id="3.6.1.27"/>
    </reaction>
</comment>
<feature type="transmembrane region" description="Helical" evidence="14">
    <location>
        <begin position="89"/>
        <end position="107"/>
    </location>
</feature>
<evidence type="ECO:0000256" key="10">
    <source>
        <dbReference type="ARBA" id="ARBA00023251"/>
    </source>
</evidence>
<evidence type="ECO:0000256" key="1">
    <source>
        <dbReference type="ARBA" id="ARBA00004651"/>
    </source>
</evidence>
<feature type="transmembrane region" description="Helical" evidence="14">
    <location>
        <begin position="146"/>
        <end position="164"/>
    </location>
</feature>
<feature type="transmembrane region" description="Helical" evidence="14">
    <location>
        <begin position="113"/>
        <end position="134"/>
    </location>
</feature>
<dbReference type="PANTHER" id="PTHR30622">
    <property type="entry name" value="UNDECAPRENYL-DIPHOSPHATASE"/>
    <property type="match status" value="1"/>
</dbReference>
<dbReference type="GO" id="GO:0050380">
    <property type="term" value="F:undecaprenyl-diphosphatase activity"/>
    <property type="evidence" value="ECO:0007669"/>
    <property type="project" value="UniProtKB-UniRule"/>
</dbReference>
<evidence type="ECO:0000256" key="5">
    <source>
        <dbReference type="ARBA" id="ARBA00022475"/>
    </source>
</evidence>
<dbReference type="Proteomes" id="UP000322876">
    <property type="component" value="Unassembled WGS sequence"/>
</dbReference>
<accession>A0A5A8F0E0</accession>
<evidence type="ECO:0000256" key="3">
    <source>
        <dbReference type="ARBA" id="ARBA00012374"/>
    </source>
</evidence>
<evidence type="ECO:0000256" key="4">
    <source>
        <dbReference type="ARBA" id="ARBA00021581"/>
    </source>
</evidence>
<evidence type="ECO:0000256" key="7">
    <source>
        <dbReference type="ARBA" id="ARBA00022801"/>
    </source>
</evidence>
<dbReference type="GO" id="GO:0008360">
    <property type="term" value="P:regulation of cell shape"/>
    <property type="evidence" value="ECO:0007669"/>
    <property type="project" value="UniProtKB-KW"/>
</dbReference>
<keyword evidence="5 14" id="KW-1003">Cell membrane</keyword>
<keyword evidence="16" id="KW-1185">Reference proteome</keyword>
<gene>
    <name evidence="14" type="primary">uppP</name>
    <name evidence="15" type="ORF">FHQ18_11175</name>
</gene>
<evidence type="ECO:0000313" key="16">
    <source>
        <dbReference type="Proteomes" id="UP000322876"/>
    </source>
</evidence>
<evidence type="ECO:0000256" key="11">
    <source>
        <dbReference type="ARBA" id="ARBA00032707"/>
    </source>
</evidence>
<dbReference type="GO" id="GO:0009252">
    <property type="term" value="P:peptidoglycan biosynthetic process"/>
    <property type="evidence" value="ECO:0007669"/>
    <property type="project" value="UniProtKB-KW"/>
</dbReference>
<keyword evidence="10 14" id="KW-0046">Antibiotic resistance</keyword>
<dbReference type="GO" id="GO:0005886">
    <property type="term" value="C:plasma membrane"/>
    <property type="evidence" value="ECO:0007669"/>
    <property type="project" value="UniProtKB-SubCell"/>
</dbReference>
<evidence type="ECO:0000256" key="6">
    <source>
        <dbReference type="ARBA" id="ARBA00022692"/>
    </source>
</evidence>
<organism evidence="15 16">
    <name type="scientific">Deferribacter autotrophicus</name>
    <dbReference type="NCBI Taxonomy" id="500465"/>
    <lineage>
        <taxon>Bacteria</taxon>
        <taxon>Pseudomonadati</taxon>
        <taxon>Deferribacterota</taxon>
        <taxon>Deferribacteres</taxon>
        <taxon>Deferribacterales</taxon>
        <taxon>Deferribacteraceae</taxon>
        <taxon>Deferribacter</taxon>
    </lineage>
</organism>
<protein>
    <recommendedName>
        <fullName evidence="4 14">Undecaprenyl-diphosphatase</fullName>
        <ecNumber evidence="3 14">3.6.1.27</ecNumber>
    </recommendedName>
    <alternativeName>
        <fullName evidence="12 14">Bacitracin resistance protein</fullName>
    </alternativeName>
    <alternativeName>
        <fullName evidence="11 14">Undecaprenyl pyrophosphate phosphatase</fullName>
    </alternativeName>
</protein>
<sequence>MNISDAVLLGFIQGVTEFLPVSSSGHLVIAQSLMKNFNQPGILYDILLHFATLLSILVYFRKRIGKIIIAFLGLFMRKYRVAYYENKRFLWGIIIASIPTAIIGLFLDKYAEVLFSKIVYVGYALIITSIILYLSDKSKGHLEIDGAKAFIIGIVQGLAVVPGISRSGSTIATALFLGVKRAEAAEFSFLMSIPAIFGATLLQLRDVNIVSLNNLNAYLFGMATAFISGLIALSMVINFVKRANLKIFAIYCLIVGIVAVVWL</sequence>
<dbReference type="EMBL" id="VFJB01000009">
    <property type="protein sequence ID" value="KAA0257123.1"/>
    <property type="molecule type" value="Genomic_DNA"/>
</dbReference>
<evidence type="ECO:0000256" key="13">
    <source>
        <dbReference type="ARBA" id="ARBA00047594"/>
    </source>
</evidence>
<feature type="transmembrane region" description="Helical" evidence="14">
    <location>
        <begin position="216"/>
        <end position="237"/>
    </location>
</feature>
<dbReference type="OrthoDB" id="9808289at2"/>
<feature type="transmembrane region" description="Helical" evidence="14">
    <location>
        <begin position="184"/>
        <end position="204"/>
    </location>
</feature>
<keyword evidence="8 14" id="KW-1133">Transmembrane helix</keyword>
<dbReference type="HAMAP" id="MF_01006">
    <property type="entry name" value="Undec_diphosphatase"/>
    <property type="match status" value="1"/>
</dbReference>
<keyword evidence="7 14" id="KW-0378">Hydrolase</keyword>
<dbReference type="EC" id="3.6.1.27" evidence="3 14"/>
<evidence type="ECO:0000256" key="14">
    <source>
        <dbReference type="HAMAP-Rule" id="MF_01006"/>
    </source>
</evidence>
<comment type="function">
    <text evidence="14">Catalyzes the dephosphorylation of undecaprenyl diphosphate (UPP). Confers resistance to bacitracin.</text>
</comment>
<dbReference type="AlphaFoldDB" id="A0A5A8F0E0"/>
<dbReference type="InterPro" id="IPR003824">
    <property type="entry name" value="UppP"/>
</dbReference>
<reference evidence="15 16" key="1">
    <citation type="submission" date="2019-06" db="EMBL/GenBank/DDBJ databases">
        <title>Genomic insights into carbon and energy metabolism of Deferribacter autotrophicus revealed new metabolic traits in the phylum Deferribacteres.</title>
        <authorList>
            <person name="Slobodkin A.I."/>
            <person name="Slobodkina G.B."/>
            <person name="Allioux M."/>
            <person name="Alain K."/>
            <person name="Jebbar M."/>
            <person name="Shadrin V."/>
            <person name="Kublanov I.V."/>
            <person name="Toshchakov S.V."/>
            <person name="Bonch-Osmolovskaya E.A."/>
        </authorList>
    </citation>
    <scope>NUCLEOTIDE SEQUENCE [LARGE SCALE GENOMIC DNA]</scope>
    <source>
        <strain evidence="15 16">SL50</strain>
    </source>
</reference>
<keyword evidence="9 14" id="KW-0472">Membrane</keyword>